<dbReference type="VEuPathDB" id="VectorBase:BGLAX_032280"/>
<feature type="short sequence motif" description="Histidine triad motif" evidence="10">
    <location>
        <begin position="113"/>
        <end position="117"/>
    </location>
</feature>
<dbReference type="PROSITE" id="PS00028">
    <property type="entry name" value="ZINC_FINGER_C2H2_1"/>
    <property type="match status" value="1"/>
</dbReference>
<evidence type="ECO:0000256" key="3">
    <source>
        <dbReference type="ARBA" id="ARBA00022763"/>
    </source>
</evidence>
<dbReference type="AlphaFoldDB" id="A0A2C9LJW3"/>
<dbReference type="SUPFAM" id="SSF54197">
    <property type="entry name" value="HIT-like"/>
    <property type="match status" value="1"/>
</dbReference>
<dbReference type="GO" id="GO:0005634">
    <property type="term" value="C:nucleus"/>
    <property type="evidence" value="ECO:0007669"/>
    <property type="project" value="UniProtKB-SubCell"/>
</dbReference>
<dbReference type="InterPro" id="IPR032566">
    <property type="entry name" value="Znf-C2HE"/>
</dbReference>
<evidence type="ECO:0000313" key="12">
    <source>
        <dbReference type="EnsemblMetazoa" id="BGLB032040-PA"/>
    </source>
</evidence>
<proteinExistence type="predicted"/>
<evidence type="ECO:0000256" key="4">
    <source>
        <dbReference type="ARBA" id="ARBA00022771"/>
    </source>
</evidence>
<keyword evidence="7" id="KW-0238">DNA-binding</keyword>
<dbReference type="Proteomes" id="UP001165740">
    <property type="component" value="Chromosome 15"/>
</dbReference>
<keyword evidence="8" id="KW-0234">DNA repair</keyword>
<dbReference type="PANTHER" id="PTHR12486">
    <property type="entry name" value="APRATAXIN-RELATED"/>
    <property type="match status" value="1"/>
</dbReference>
<gene>
    <name evidence="12" type="primary">106056408</name>
    <name evidence="15" type="synonym">LOC106056408</name>
</gene>
<sequence length="203" mass="23659">MKLLQFTVFKSFKNMSSSTTSGHWSQALTAAMSDPQQILDSDDQIVIIKDKYPKALYHFLVLPRRKMPNLRSMTKNDLDLLKYMHNKGEAFANRANKELKFRFGYHAIPSMSHLHMHIISQDFNSSCLKTVKHWNSFNTENFVDSADLIKEIETKGRFEIDQEEISLLLKKDLCCHVCKQSFSTLPKLKDHIVLHDVTRRENK</sequence>
<organism evidence="12 13">
    <name type="scientific">Biomphalaria glabrata</name>
    <name type="common">Bloodfluke planorb</name>
    <name type="synonym">Freshwater snail</name>
    <dbReference type="NCBI Taxonomy" id="6526"/>
    <lineage>
        <taxon>Eukaryota</taxon>
        <taxon>Metazoa</taxon>
        <taxon>Spiralia</taxon>
        <taxon>Lophotrochozoa</taxon>
        <taxon>Mollusca</taxon>
        <taxon>Gastropoda</taxon>
        <taxon>Heterobranchia</taxon>
        <taxon>Euthyneura</taxon>
        <taxon>Panpulmonata</taxon>
        <taxon>Hygrophila</taxon>
        <taxon>Lymnaeoidea</taxon>
        <taxon>Planorbidae</taxon>
        <taxon>Biomphalaria</taxon>
    </lineage>
</organism>
<evidence type="ECO:0000256" key="7">
    <source>
        <dbReference type="ARBA" id="ARBA00023125"/>
    </source>
</evidence>
<dbReference type="GO" id="GO:0008270">
    <property type="term" value="F:zinc ion binding"/>
    <property type="evidence" value="ECO:0007669"/>
    <property type="project" value="UniProtKB-KW"/>
</dbReference>
<evidence type="ECO:0000313" key="15">
    <source>
        <dbReference type="RefSeq" id="XP_013068589.1"/>
    </source>
</evidence>
<keyword evidence="2" id="KW-0479">Metal-binding</keyword>
<evidence type="ECO:0000256" key="10">
    <source>
        <dbReference type="PROSITE-ProRule" id="PRU00464"/>
    </source>
</evidence>
<dbReference type="Pfam" id="PF16278">
    <property type="entry name" value="zf-C2HE"/>
    <property type="match status" value="1"/>
</dbReference>
<dbReference type="OMA" id="CLKTKYH"/>
<protein>
    <submittedName>
        <fullName evidence="15">Aprataxin-like</fullName>
    </submittedName>
</protein>
<dbReference type="PANTHER" id="PTHR12486:SF4">
    <property type="entry name" value="APRATAXIN"/>
    <property type="match status" value="1"/>
</dbReference>
<evidence type="ECO:0000256" key="1">
    <source>
        <dbReference type="ARBA" id="ARBA00004123"/>
    </source>
</evidence>
<evidence type="ECO:0000256" key="5">
    <source>
        <dbReference type="ARBA" id="ARBA00022801"/>
    </source>
</evidence>
<dbReference type="GO" id="GO:0033699">
    <property type="term" value="F:DNA 5'-adenosine monophosphate hydrolase activity"/>
    <property type="evidence" value="ECO:0007669"/>
    <property type="project" value="TreeGrafter"/>
</dbReference>
<dbReference type="Gene3D" id="3.30.428.10">
    <property type="entry name" value="HIT-like"/>
    <property type="match status" value="1"/>
</dbReference>
<evidence type="ECO:0000256" key="8">
    <source>
        <dbReference type="ARBA" id="ARBA00023204"/>
    </source>
</evidence>
<evidence type="ECO:0000256" key="6">
    <source>
        <dbReference type="ARBA" id="ARBA00022833"/>
    </source>
</evidence>
<dbReference type="GO" id="GO:0003725">
    <property type="term" value="F:double-stranded RNA binding"/>
    <property type="evidence" value="ECO:0007669"/>
    <property type="project" value="TreeGrafter"/>
</dbReference>
<dbReference type="STRING" id="6526.A0A2C9LJW3"/>
<evidence type="ECO:0000313" key="13">
    <source>
        <dbReference type="Proteomes" id="UP000076420"/>
    </source>
</evidence>
<dbReference type="VEuPathDB" id="VectorBase:BGLB032040"/>
<feature type="domain" description="HIT" evidence="11">
    <location>
        <begin position="25"/>
        <end position="128"/>
    </location>
</feature>
<dbReference type="InterPro" id="IPR013087">
    <property type="entry name" value="Znf_C2H2_type"/>
</dbReference>
<dbReference type="FunFam" id="3.30.428.10:FF:000004">
    <property type="entry name" value="aprataxin isoform X2"/>
    <property type="match status" value="1"/>
</dbReference>
<dbReference type="Proteomes" id="UP000076420">
    <property type="component" value="Unassembled WGS sequence"/>
</dbReference>
<keyword evidence="3" id="KW-0227">DNA damage</keyword>
<accession>A0A2C9LJW3</accession>
<keyword evidence="14" id="KW-1185">Reference proteome</keyword>
<dbReference type="GO" id="GO:0000012">
    <property type="term" value="P:single strand break repair"/>
    <property type="evidence" value="ECO:0007669"/>
    <property type="project" value="TreeGrafter"/>
</dbReference>
<dbReference type="GO" id="GO:0003697">
    <property type="term" value="F:single-stranded DNA binding"/>
    <property type="evidence" value="ECO:0007669"/>
    <property type="project" value="TreeGrafter"/>
</dbReference>
<dbReference type="InterPro" id="IPR036265">
    <property type="entry name" value="HIT-like_sf"/>
</dbReference>
<dbReference type="Pfam" id="PF11969">
    <property type="entry name" value="DcpS_C"/>
    <property type="match status" value="1"/>
</dbReference>
<evidence type="ECO:0000256" key="9">
    <source>
        <dbReference type="ARBA" id="ARBA00023242"/>
    </source>
</evidence>
<dbReference type="GeneID" id="106056408"/>
<evidence type="ECO:0000259" key="11">
    <source>
        <dbReference type="PROSITE" id="PS51084"/>
    </source>
</evidence>
<keyword evidence="6" id="KW-0862">Zinc</keyword>
<reference evidence="15" key="2">
    <citation type="submission" date="2023-09" db="UniProtKB">
        <authorList>
            <consortium name="RefSeq"/>
        </authorList>
    </citation>
    <scope>IDENTIFICATION</scope>
</reference>
<dbReference type="InterPro" id="IPR011146">
    <property type="entry name" value="HIT-like"/>
</dbReference>
<dbReference type="RefSeq" id="XP_013068589.1">
    <property type="nucleotide sequence ID" value="XM_013213135.2"/>
</dbReference>
<evidence type="ECO:0000256" key="2">
    <source>
        <dbReference type="ARBA" id="ARBA00022723"/>
    </source>
</evidence>
<dbReference type="PROSITE" id="PS00892">
    <property type="entry name" value="HIT_1"/>
    <property type="match status" value="1"/>
</dbReference>
<dbReference type="InterPro" id="IPR019808">
    <property type="entry name" value="Histidine_triad_CS"/>
</dbReference>
<keyword evidence="9" id="KW-0539">Nucleus</keyword>
<keyword evidence="5" id="KW-0378">Hydrolase</keyword>
<dbReference type="EnsemblMetazoa" id="BGLB032040-RA">
    <property type="protein sequence ID" value="BGLB032040-PA"/>
    <property type="gene ID" value="BGLB032040"/>
</dbReference>
<dbReference type="KEGG" id="bgt:106056408"/>
<dbReference type="GO" id="GO:0030983">
    <property type="term" value="F:mismatched DNA binding"/>
    <property type="evidence" value="ECO:0007669"/>
    <property type="project" value="TreeGrafter"/>
</dbReference>
<dbReference type="PROSITE" id="PS51084">
    <property type="entry name" value="HIT_2"/>
    <property type="match status" value="1"/>
</dbReference>
<keyword evidence="4" id="KW-0863">Zinc-finger</keyword>
<reference evidence="12" key="1">
    <citation type="submission" date="2020-05" db="UniProtKB">
        <authorList>
            <consortium name="EnsemblMetazoa"/>
        </authorList>
    </citation>
    <scope>IDENTIFICATION</scope>
    <source>
        <strain evidence="12">BB02</strain>
    </source>
</reference>
<comment type="subcellular location">
    <subcellularLocation>
        <location evidence="1">Nucleus</location>
    </subcellularLocation>
</comment>
<dbReference type="OrthoDB" id="3512845at2759"/>
<evidence type="ECO:0000313" key="14">
    <source>
        <dbReference type="Proteomes" id="UP001165740"/>
    </source>
</evidence>
<name>A0A2C9LJW3_BIOGL</name>
<dbReference type="GO" id="GO:1990165">
    <property type="term" value="F:single-strand break-containing DNA binding"/>
    <property type="evidence" value="ECO:0007669"/>
    <property type="project" value="TreeGrafter"/>
</dbReference>